<dbReference type="GeneID" id="300656018"/>
<gene>
    <name evidence="12" type="primary">rdgB</name>
    <name evidence="12" type="ORF">GTQ45_05100</name>
</gene>
<keyword evidence="13" id="KW-1185">Reference proteome</keyword>
<evidence type="ECO:0000256" key="8">
    <source>
        <dbReference type="ARBA" id="ARBA00051875"/>
    </source>
</evidence>
<dbReference type="HAMAP" id="MF_01405">
    <property type="entry name" value="Non_canon_purine_NTPase"/>
    <property type="match status" value="1"/>
</dbReference>
<comment type="subunit">
    <text evidence="2 10">Homodimer.</text>
</comment>
<reference evidence="12 13" key="1">
    <citation type="journal article" date="2016" name="Int. J. Syst. Evol. Microbiol.">
        <title>Pyruvatibacter mobilis gen. nov., sp. nov., a marine bacterium from the culture broth of Picochlorum sp. 122.</title>
        <authorList>
            <person name="Wang G."/>
            <person name="Tang M."/>
            <person name="Wu H."/>
            <person name="Dai S."/>
            <person name="Li T."/>
            <person name="Chen C."/>
            <person name="He H."/>
            <person name="Fan J."/>
            <person name="Xiang W."/>
            <person name="Li X."/>
        </authorList>
    </citation>
    <scope>NUCLEOTIDE SEQUENCE [LARGE SCALE GENOMIC DNA]</scope>
    <source>
        <strain evidence="12 13">GYP-11</strain>
    </source>
</reference>
<dbReference type="Proteomes" id="UP000470384">
    <property type="component" value="Unassembled WGS sequence"/>
</dbReference>
<evidence type="ECO:0000256" key="7">
    <source>
        <dbReference type="ARBA" id="ARBA00023080"/>
    </source>
</evidence>
<feature type="binding site" evidence="10">
    <location>
        <position position="77"/>
    </location>
    <ligand>
        <name>Mg(2+)</name>
        <dbReference type="ChEBI" id="CHEBI:18420"/>
    </ligand>
</feature>
<keyword evidence="7 10" id="KW-0546">Nucleotide metabolism</keyword>
<dbReference type="EMBL" id="WXYQ01000004">
    <property type="protein sequence ID" value="NBG95103.1"/>
    <property type="molecule type" value="Genomic_DNA"/>
</dbReference>
<dbReference type="CDD" id="cd00515">
    <property type="entry name" value="HAM1"/>
    <property type="match status" value="1"/>
</dbReference>
<evidence type="ECO:0000256" key="1">
    <source>
        <dbReference type="ARBA" id="ARBA00008023"/>
    </source>
</evidence>
<dbReference type="NCBIfam" id="TIGR00042">
    <property type="entry name" value="RdgB/HAM1 family non-canonical purine NTP pyrophosphatase"/>
    <property type="match status" value="1"/>
</dbReference>
<feature type="binding site" evidence="10">
    <location>
        <position position="48"/>
    </location>
    <ligand>
        <name>Mg(2+)</name>
        <dbReference type="ChEBI" id="CHEBI:18420"/>
    </ligand>
</feature>
<protein>
    <recommendedName>
        <fullName evidence="10">dITP/XTP pyrophosphatase</fullName>
        <ecNumber evidence="10">3.6.1.66</ecNumber>
    </recommendedName>
    <alternativeName>
        <fullName evidence="10">Non-canonical purine NTP pyrophosphatase</fullName>
    </alternativeName>
    <alternativeName>
        <fullName evidence="10">Non-standard purine NTP pyrophosphatase</fullName>
    </alternativeName>
    <alternativeName>
        <fullName evidence="10">Nucleoside-triphosphate diphosphatase</fullName>
    </alternativeName>
    <alternativeName>
        <fullName evidence="10">Nucleoside-triphosphate pyrophosphatase</fullName>
        <shortName evidence="10">NTPase</shortName>
    </alternativeName>
</protein>
<dbReference type="FunFam" id="3.90.950.10:FF:000001">
    <property type="entry name" value="dITP/XTP pyrophosphatase"/>
    <property type="match status" value="1"/>
</dbReference>
<keyword evidence="6 10" id="KW-0460">Magnesium</keyword>
<comment type="catalytic activity">
    <reaction evidence="9 10">
        <text>XTP + H2O = XMP + diphosphate + H(+)</text>
        <dbReference type="Rhea" id="RHEA:28610"/>
        <dbReference type="ChEBI" id="CHEBI:15377"/>
        <dbReference type="ChEBI" id="CHEBI:15378"/>
        <dbReference type="ChEBI" id="CHEBI:33019"/>
        <dbReference type="ChEBI" id="CHEBI:57464"/>
        <dbReference type="ChEBI" id="CHEBI:61314"/>
        <dbReference type="EC" id="3.6.1.66"/>
    </reaction>
</comment>
<evidence type="ECO:0000256" key="5">
    <source>
        <dbReference type="ARBA" id="ARBA00022801"/>
    </source>
</evidence>
<evidence type="ECO:0000256" key="3">
    <source>
        <dbReference type="ARBA" id="ARBA00022723"/>
    </source>
</evidence>
<dbReference type="GO" id="GO:0009117">
    <property type="term" value="P:nucleotide metabolic process"/>
    <property type="evidence" value="ECO:0007669"/>
    <property type="project" value="UniProtKB-KW"/>
</dbReference>
<comment type="cofactor">
    <cofactor evidence="10">
        <name>Mg(2+)</name>
        <dbReference type="ChEBI" id="CHEBI:18420"/>
    </cofactor>
    <text evidence="10">Binds 1 Mg(2+) ion per subunit.</text>
</comment>
<dbReference type="InterPro" id="IPR020922">
    <property type="entry name" value="dITP/XTP_pyrophosphatase"/>
</dbReference>
<keyword evidence="5 10" id="KW-0378">Hydrolase</keyword>
<dbReference type="GO" id="GO:0000166">
    <property type="term" value="F:nucleotide binding"/>
    <property type="evidence" value="ECO:0007669"/>
    <property type="project" value="UniProtKB-KW"/>
</dbReference>
<dbReference type="GO" id="GO:0046872">
    <property type="term" value="F:metal ion binding"/>
    <property type="evidence" value="ECO:0007669"/>
    <property type="project" value="UniProtKB-KW"/>
</dbReference>
<evidence type="ECO:0000256" key="10">
    <source>
        <dbReference type="HAMAP-Rule" id="MF_01405"/>
    </source>
</evidence>
<comment type="function">
    <text evidence="10">Pyrophosphatase that catalyzes the hydrolysis of nucleoside triphosphates to their monophosphate derivatives, with a high preference for the non-canonical purine nucleotides XTP (xanthosine triphosphate), dITP (deoxyinosine triphosphate) and ITP. Seems to function as a house-cleaning enzyme that removes non-canonical purine nucleotides from the nucleotide pool, thus preventing their incorporation into DNA/RNA and avoiding chromosomal lesions.</text>
</comment>
<dbReference type="Gene3D" id="3.90.950.10">
    <property type="match status" value="1"/>
</dbReference>
<keyword evidence="4 10" id="KW-0547">Nucleotide-binding</keyword>
<feature type="binding site" evidence="10">
    <location>
        <position position="78"/>
    </location>
    <ligand>
        <name>substrate</name>
    </ligand>
</feature>
<comment type="catalytic activity">
    <reaction evidence="10">
        <text>ITP + H2O = IMP + diphosphate + H(+)</text>
        <dbReference type="Rhea" id="RHEA:29399"/>
        <dbReference type="ChEBI" id="CHEBI:15377"/>
        <dbReference type="ChEBI" id="CHEBI:15378"/>
        <dbReference type="ChEBI" id="CHEBI:33019"/>
        <dbReference type="ChEBI" id="CHEBI:58053"/>
        <dbReference type="ChEBI" id="CHEBI:61402"/>
        <dbReference type="EC" id="3.6.1.66"/>
    </reaction>
</comment>
<feature type="binding site" evidence="10">
    <location>
        <begin position="165"/>
        <end position="168"/>
    </location>
    <ligand>
        <name>substrate</name>
    </ligand>
</feature>
<dbReference type="GO" id="GO:0017111">
    <property type="term" value="F:ribonucleoside triphosphate phosphatase activity"/>
    <property type="evidence" value="ECO:0007669"/>
    <property type="project" value="InterPro"/>
</dbReference>
<dbReference type="PANTHER" id="PTHR11067:SF9">
    <property type="entry name" value="INOSINE TRIPHOSPHATE PYROPHOSPHATASE"/>
    <property type="match status" value="1"/>
</dbReference>
<name>A0A845Q8Z4_9HYPH</name>
<evidence type="ECO:0000256" key="11">
    <source>
        <dbReference type="RuleBase" id="RU003781"/>
    </source>
</evidence>
<evidence type="ECO:0000313" key="12">
    <source>
        <dbReference type="EMBL" id="NBG95103.1"/>
    </source>
</evidence>
<dbReference type="GO" id="GO:0005829">
    <property type="term" value="C:cytosol"/>
    <property type="evidence" value="ECO:0007669"/>
    <property type="project" value="TreeGrafter"/>
</dbReference>
<dbReference type="GO" id="GO:0036222">
    <property type="term" value="F:XTP diphosphatase activity"/>
    <property type="evidence" value="ECO:0007669"/>
    <property type="project" value="UniProtKB-UniRule"/>
</dbReference>
<dbReference type="Pfam" id="PF01725">
    <property type="entry name" value="Ham1p_like"/>
    <property type="match status" value="1"/>
</dbReference>
<dbReference type="PANTHER" id="PTHR11067">
    <property type="entry name" value="INOSINE TRIPHOSPHATE PYROPHOSPHATASE/HAM1 PROTEIN"/>
    <property type="match status" value="1"/>
</dbReference>
<dbReference type="AlphaFoldDB" id="A0A845Q8Z4"/>
<evidence type="ECO:0000256" key="4">
    <source>
        <dbReference type="ARBA" id="ARBA00022741"/>
    </source>
</evidence>
<feature type="binding site" evidence="10">
    <location>
        <begin position="16"/>
        <end position="21"/>
    </location>
    <ligand>
        <name>substrate</name>
    </ligand>
</feature>
<dbReference type="GO" id="GO:0035870">
    <property type="term" value="F:dITP diphosphatase activity"/>
    <property type="evidence" value="ECO:0007669"/>
    <property type="project" value="UniProtKB-UniRule"/>
</dbReference>
<comment type="similarity">
    <text evidence="1 10 11">Belongs to the HAM1 NTPase family.</text>
</comment>
<dbReference type="GO" id="GO:0009146">
    <property type="term" value="P:purine nucleoside triphosphate catabolic process"/>
    <property type="evidence" value="ECO:0007669"/>
    <property type="project" value="UniProtKB-UniRule"/>
</dbReference>
<dbReference type="SUPFAM" id="SSF52972">
    <property type="entry name" value="ITPase-like"/>
    <property type="match status" value="1"/>
</dbReference>
<comment type="caution">
    <text evidence="12">The sequence shown here is derived from an EMBL/GenBank/DDBJ whole genome shotgun (WGS) entry which is preliminary data.</text>
</comment>
<feature type="active site" description="Proton acceptor" evidence="10">
    <location>
        <position position="77"/>
    </location>
</feature>
<dbReference type="GO" id="GO:0036220">
    <property type="term" value="F:ITP diphosphatase activity"/>
    <property type="evidence" value="ECO:0007669"/>
    <property type="project" value="UniProtKB-UniRule"/>
</dbReference>
<evidence type="ECO:0000313" key="13">
    <source>
        <dbReference type="Proteomes" id="UP000470384"/>
    </source>
</evidence>
<feature type="binding site" evidence="10">
    <location>
        <begin position="193"/>
        <end position="194"/>
    </location>
    <ligand>
        <name>substrate</name>
    </ligand>
</feature>
<comment type="catalytic activity">
    <reaction evidence="8 10">
        <text>dITP + H2O = dIMP + diphosphate + H(+)</text>
        <dbReference type="Rhea" id="RHEA:28342"/>
        <dbReference type="ChEBI" id="CHEBI:15377"/>
        <dbReference type="ChEBI" id="CHEBI:15378"/>
        <dbReference type="ChEBI" id="CHEBI:33019"/>
        <dbReference type="ChEBI" id="CHEBI:61194"/>
        <dbReference type="ChEBI" id="CHEBI:61382"/>
        <dbReference type="EC" id="3.6.1.66"/>
    </reaction>
</comment>
<dbReference type="InterPro" id="IPR029001">
    <property type="entry name" value="ITPase-like_fam"/>
</dbReference>
<dbReference type="EC" id="3.6.1.66" evidence="10"/>
<evidence type="ECO:0000256" key="9">
    <source>
        <dbReference type="ARBA" id="ARBA00052017"/>
    </source>
</evidence>
<dbReference type="RefSeq" id="WP_160587107.1">
    <property type="nucleotide sequence ID" value="NZ_BMHN01000001.1"/>
</dbReference>
<dbReference type="InterPro" id="IPR002637">
    <property type="entry name" value="RdgB/HAM1"/>
</dbReference>
<dbReference type="OrthoDB" id="9807456at2"/>
<feature type="binding site" evidence="10">
    <location>
        <position position="188"/>
    </location>
    <ligand>
        <name>substrate</name>
    </ligand>
</feature>
<keyword evidence="3 10" id="KW-0479">Metal-binding</keyword>
<proteinExistence type="inferred from homology"/>
<organism evidence="12 13">
    <name type="scientific">Pyruvatibacter mobilis</name>
    <dbReference type="NCBI Taxonomy" id="1712261"/>
    <lineage>
        <taxon>Bacteria</taxon>
        <taxon>Pseudomonadati</taxon>
        <taxon>Pseudomonadota</taxon>
        <taxon>Alphaproteobacteria</taxon>
        <taxon>Hyphomicrobiales</taxon>
        <taxon>Parvibaculaceae</taxon>
        <taxon>Pyruvatibacter</taxon>
    </lineage>
</organism>
<evidence type="ECO:0000256" key="6">
    <source>
        <dbReference type="ARBA" id="ARBA00022842"/>
    </source>
</evidence>
<sequence length="212" mass="22321">MSSHRRFTGPKIIVASHNEGKVREIRDLLAPFGVETVSAAELDLPEPEETGTTFRANAELKALAAATAAGLPALSDDSGLAVDGLDGAPGIYSARWAETGEGRDFAAAMQRVEKDLCAVNGGPNGNRAAKFVCALTLAWPDSHVETFQGEVTGTLVWPGRGTQGFGYDPIFEPDGHRLTFGEMDPAAKHAISHRADAFAQLIEACFGDPAAS</sequence>
<evidence type="ECO:0000256" key="2">
    <source>
        <dbReference type="ARBA" id="ARBA00011738"/>
    </source>
</evidence>
<accession>A0A845Q8Z4</accession>